<evidence type="ECO:0000259" key="1">
    <source>
        <dbReference type="Pfam" id="PF02889"/>
    </source>
</evidence>
<gene>
    <name evidence="2" type="ORF">ACAOBT_LOCUS2332</name>
</gene>
<keyword evidence="3" id="KW-1185">Reference proteome</keyword>
<name>A0A9P0JQD9_ACAOB</name>
<organism evidence="2 3">
    <name type="scientific">Acanthoscelides obtectus</name>
    <name type="common">Bean weevil</name>
    <name type="synonym">Bruchus obtectus</name>
    <dbReference type="NCBI Taxonomy" id="200917"/>
    <lineage>
        <taxon>Eukaryota</taxon>
        <taxon>Metazoa</taxon>
        <taxon>Ecdysozoa</taxon>
        <taxon>Arthropoda</taxon>
        <taxon>Hexapoda</taxon>
        <taxon>Insecta</taxon>
        <taxon>Pterygota</taxon>
        <taxon>Neoptera</taxon>
        <taxon>Endopterygota</taxon>
        <taxon>Coleoptera</taxon>
        <taxon>Polyphaga</taxon>
        <taxon>Cucujiformia</taxon>
        <taxon>Chrysomeloidea</taxon>
        <taxon>Chrysomelidae</taxon>
        <taxon>Bruchinae</taxon>
        <taxon>Bruchini</taxon>
        <taxon>Acanthoscelides</taxon>
    </lineage>
</organism>
<dbReference type="Proteomes" id="UP001152888">
    <property type="component" value="Unassembled WGS sequence"/>
</dbReference>
<dbReference type="AlphaFoldDB" id="A0A9P0JQD9"/>
<comment type="caution">
    <text evidence="2">The sequence shown here is derived from an EMBL/GenBank/DDBJ whole genome shotgun (WGS) entry which is preliminary data.</text>
</comment>
<reference evidence="2" key="1">
    <citation type="submission" date="2022-03" db="EMBL/GenBank/DDBJ databases">
        <authorList>
            <person name="Sayadi A."/>
        </authorList>
    </citation>
    <scope>NUCLEOTIDE SEQUENCE</scope>
</reference>
<proteinExistence type="predicted"/>
<dbReference type="OrthoDB" id="5575at2759"/>
<dbReference type="EMBL" id="CAKOFQ010006674">
    <property type="protein sequence ID" value="CAH1957874.1"/>
    <property type="molecule type" value="Genomic_DNA"/>
</dbReference>
<accession>A0A9P0JQD9</accession>
<sequence>MLAAQYYLSHKTIHFLSEHMEPDSSIEDLLNLICQVEEYRLLPVRHNEDNINR</sequence>
<dbReference type="Gene3D" id="1.10.3380.10">
    <property type="entry name" value="Sec63 N-terminal domain-like domain"/>
    <property type="match status" value="1"/>
</dbReference>
<dbReference type="SUPFAM" id="SSF158702">
    <property type="entry name" value="Sec63 N-terminal domain-like"/>
    <property type="match status" value="1"/>
</dbReference>
<evidence type="ECO:0000313" key="3">
    <source>
        <dbReference type="Proteomes" id="UP001152888"/>
    </source>
</evidence>
<feature type="domain" description="SEC63" evidence="1">
    <location>
        <begin position="1"/>
        <end position="52"/>
    </location>
</feature>
<dbReference type="InterPro" id="IPR004179">
    <property type="entry name" value="Sec63-dom"/>
</dbReference>
<protein>
    <recommendedName>
        <fullName evidence="1">SEC63 domain-containing protein</fullName>
    </recommendedName>
</protein>
<dbReference type="Pfam" id="PF02889">
    <property type="entry name" value="Sec63"/>
    <property type="match status" value="1"/>
</dbReference>
<evidence type="ECO:0000313" key="2">
    <source>
        <dbReference type="EMBL" id="CAH1957874.1"/>
    </source>
</evidence>